<keyword evidence="1" id="KW-0732">Signal</keyword>
<dbReference type="Proteomes" id="UP001153321">
    <property type="component" value="Chromosome 17"/>
</dbReference>
<sequence length="100" mass="11315">MKSTSIVQAATCFILIICCSAYPYEDIILSGHKARVYDVEGYTPHIPVTSNFLRQSSKTIYTKYPPANYTSDNNLSYQHITRAPLAQLPPHLVNQREIEP</sequence>
<evidence type="ECO:0000313" key="3">
    <source>
        <dbReference type="Proteomes" id="UP001153321"/>
    </source>
</evidence>
<keyword evidence="3" id="KW-1185">Reference proteome</keyword>
<protein>
    <submittedName>
        <fullName evidence="2">Uncharacterized protein</fullName>
    </submittedName>
</protein>
<evidence type="ECO:0000313" key="2">
    <source>
        <dbReference type="EMBL" id="CAH1638141.1"/>
    </source>
</evidence>
<proteinExistence type="predicted"/>
<accession>A0A9P0I2C7</accession>
<organism evidence="2 3">
    <name type="scientific">Spodoptera littoralis</name>
    <name type="common">Egyptian cotton leafworm</name>
    <dbReference type="NCBI Taxonomy" id="7109"/>
    <lineage>
        <taxon>Eukaryota</taxon>
        <taxon>Metazoa</taxon>
        <taxon>Ecdysozoa</taxon>
        <taxon>Arthropoda</taxon>
        <taxon>Hexapoda</taxon>
        <taxon>Insecta</taxon>
        <taxon>Pterygota</taxon>
        <taxon>Neoptera</taxon>
        <taxon>Endopterygota</taxon>
        <taxon>Lepidoptera</taxon>
        <taxon>Glossata</taxon>
        <taxon>Ditrysia</taxon>
        <taxon>Noctuoidea</taxon>
        <taxon>Noctuidae</taxon>
        <taxon>Amphipyrinae</taxon>
        <taxon>Spodoptera</taxon>
    </lineage>
</organism>
<name>A0A9P0I2C7_SPOLI</name>
<feature type="chain" id="PRO_5040271554" evidence="1">
    <location>
        <begin position="22"/>
        <end position="100"/>
    </location>
</feature>
<dbReference type="AlphaFoldDB" id="A0A9P0I2C7"/>
<evidence type="ECO:0000256" key="1">
    <source>
        <dbReference type="SAM" id="SignalP"/>
    </source>
</evidence>
<dbReference type="EMBL" id="LR824548">
    <property type="protein sequence ID" value="CAH1638141.1"/>
    <property type="molecule type" value="Genomic_DNA"/>
</dbReference>
<gene>
    <name evidence="2" type="ORF">SPLIT_LOCUS3499</name>
</gene>
<reference evidence="2" key="1">
    <citation type="submission" date="2022-02" db="EMBL/GenBank/DDBJ databases">
        <authorList>
            <person name="King R."/>
        </authorList>
    </citation>
    <scope>NUCLEOTIDE SEQUENCE</scope>
</reference>
<feature type="signal peptide" evidence="1">
    <location>
        <begin position="1"/>
        <end position="21"/>
    </location>
</feature>